<name>A0A9W3K193_BURCE</name>
<dbReference type="KEGG" id="bct:GEM_1916"/>
<keyword evidence="1" id="KW-1133">Transmembrane helix</keyword>
<organism evidence="2 3">
    <name type="scientific">Burkholderia cepacia GG4</name>
    <dbReference type="NCBI Taxonomy" id="1009846"/>
    <lineage>
        <taxon>Bacteria</taxon>
        <taxon>Pseudomonadati</taxon>
        <taxon>Pseudomonadota</taxon>
        <taxon>Betaproteobacteria</taxon>
        <taxon>Burkholderiales</taxon>
        <taxon>Burkholderiaceae</taxon>
        <taxon>Burkholderia</taxon>
        <taxon>Burkholderia cepacia complex</taxon>
    </lineage>
</organism>
<dbReference type="AlphaFoldDB" id="A0A9W3K193"/>
<evidence type="ECO:0000313" key="2">
    <source>
        <dbReference type="EMBL" id="AFQ48335.1"/>
    </source>
</evidence>
<proteinExistence type="predicted"/>
<sequence>MKSIIKRFLKEENGVTAIEYGLIAGLVAVAIIAGVSSLGGNLNSMFSTIGTCVSAVGSSSVTASCKL</sequence>
<keyword evidence="1" id="KW-0472">Membrane</keyword>
<evidence type="ECO:0008006" key="4">
    <source>
        <dbReference type="Google" id="ProtNLM"/>
    </source>
</evidence>
<dbReference type="Proteomes" id="UP000032866">
    <property type="component" value="Chromosome 1"/>
</dbReference>
<reference evidence="2 3" key="1">
    <citation type="journal article" date="2012" name="J. Bacteriol.">
        <title>Complete Genome Sequence of Burkholderia sp. Strain GG4, a Betaproteobacterium That Reduces 3-Oxo-N-Acylhomoserine Lactones and Produces Different N-Acylhomoserine Lactones.</title>
        <authorList>
            <person name="Hong K.W."/>
            <person name="Koh C.L."/>
            <person name="Sam C.K."/>
            <person name="Yin W.F."/>
            <person name="Chan K.G."/>
        </authorList>
    </citation>
    <scope>NUCLEOTIDE SEQUENCE [LARGE SCALE GENOMIC DNA]</scope>
    <source>
        <strain evidence="2 3">GG4</strain>
    </source>
</reference>
<gene>
    <name evidence="2" type="ORF">GEM_1916</name>
</gene>
<evidence type="ECO:0000313" key="3">
    <source>
        <dbReference type="Proteomes" id="UP000032866"/>
    </source>
</evidence>
<dbReference type="InterPro" id="IPR007047">
    <property type="entry name" value="Flp_Fap"/>
</dbReference>
<dbReference type="Pfam" id="PF04964">
    <property type="entry name" value="Flp_Fap"/>
    <property type="match status" value="1"/>
</dbReference>
<keyword evidence="1" id="KW-0812">Transmembrane</keyword>
<accession>A0A9W3K193</accession>
<dbReference type="RefSeq" id="WP_014897201.1">
    <property type="nucleotide sequence ID" value="NC_018513.1"/>
</dbReference>
<protein>
    <recommendedName>
        <fullName evidence="4">Flp/Fap pilin component</fullName>
    </recommendedName>
</protein>
<dbReference type="EMBL" id="CP003774">
    <property type="protein sequence ID" value="AFQ48335.1"/>
    <property type="molecule type" value="Genomic_DNA"/>
</dbReference>
<evidence type="ECO:0000256" key="1">
    <source>
        <dbReference type="SAM" id="Phobius"/>
    </source>
</evidence>
<feature type="transmembrane region" description="Helical" evidence="1">
    <location>
        <begin position="20"/>
        <end position="39"/>
    </location>
</feature>